<dbReference type="KEGG" id="tpz:Tph_c19780"/>
<evidence type="ECO:0008006" key="5">
    <source>
        <dbReference type="Google" id="ProtNLM"/>
    </source>
</evidence>
<dbReference type="AlphaFoldDB" id="K4LJD3"/>
<accession>K4LJD3</accession>
<dbReference type="GO" id="GO:0005886">
    <property type="term" value="C:plasma membrane"/>
    <property type="evidence" value="ECO:0007669"/>
    <property type="project" value="UniProtKB-SubCell"/>
</dbReference>
<evidence type="ECO:0000256" key="2">
    <source>
        <dbReference type="SAM" id="Phobius"/>
    </source>
</evidence>
<sequence length="127" mass="13943">MWLPLLGLLIGIFIGSALYIPIPGVFAKYLSVAVLAALDSTFGGVKSIFDDRFDAAILLTGFFTNTLLAALLAYLGDQLGVDLYLAAVFAFGVRIFQNIAFIRRQLLARWIQKRHLHAAKENGNEEA</sequence>
<keyword evidence="1 2" id="KW-0812">Transmembrane</keyword>
<protein>
    <recommendedName>
        <fullName evidence="5">Small basic protein</fullName>
    </recommendedName>
</protein>
<gene>
    <name evidence="3" type="ordered locus">Tph_c19780</name>
</gene>
<dbReference type="Proteomes" id="UP000000467">
    <property type="component" value="Chromosome"/>
</dbReference>
<feature type="transmembrane region" description="Helical" evidence="2">
    <location>
        <begin position="56"/>
        <end position="75"/>
    </location>
</feature>
<dbReference type="STRING" id="1089553.Tph_c19780"/>
<organism evidence="3 4">
    <name type="scientific">Thermacetogenium phaeum (strain ATCC BAA-254 / DSM 26808 / PB)</name>
    <dbReference type="NCBI Taxonomy" id="1089553"/>
    <lineage>
        <taxon>Bacteria</taxon>
        <taxon>Bacillati</taxon>
        <taxon>Bacillota</taxon>
        <taxon>Clostridia</taxon>
        <taxon>Thermoanaerobacterales</taxon>
        <taxon>Thermoanaerobacteraceae</taxon>
        <taxon>Thermacetogenium</taxon>
    </lineage>
</organism>
<comment type="subcellular location">
    <subcellularLocation>
        <location evidence="1">Cell membrane</location>
        <topology evidence="1">Multi-pass membrane protein</topology>
    </subcellularLocation>
</comment>
<keyword evidence="1" id="KW-1003">Cell membrane</keyword>
<dbReference type="PIRSF" id="PIRSF018579">
    <property type="entry name" value="Sbp"/>
    <property type="match status" value="1"/>
</dbReference>
<dbReference type="Pfam" id="PF06947">
    <property type="entry name" value="DUF1290"/>
    <property type="match status" value="1"/>
</dbReference>
<dbReference type="HOGENOM" id="CLU_135532_1_0_9"/>
<feature type="transmembrane region" description="Helical" evidence="2">
    <location>
        <begin position="81"/>
        <end position="102"/>
    </location>
</feature>
<comment type="similarity">
    <text evidence="1">Belongs to the sbp family.</text>
</comment>
<dbReference type="OrthoDB" id="9812056at2"/>
<dbReference type="EMBL" id="CP003732">
    <property type="protein sequence ID" value="AFV12172.1"/>
    <property type="molecule type" value="Genomic_DNA"/>
</dbReference>
<reference evidence="3" key="1">
    <citation type="journal article" date="2012" name="BMC Genomics">
        <title>Genome-guided analysis of physiological and morphological traits of the fermentative acetate oxidizer Thermacetogenium phaeum.</title>
        <authorList>
            <person name="Oehler D."/>
            <person name="Poehlein A."/>
            <person name="Leimbach A."/>
            <person name="Muller N."/>
            <person name="Daniel R."/>
            <person name="Gottschalk G."/>
            <person name="Schink B."/>
        </authorList>
    </citation>
    <scope>NUCLEOTIDE SEQUENCE [LARGE SCALE GENOMIC DNA]</scope>
    <source>
        <strain evidence="3">DSM 12270</strain>
    </source>
</reference>
<proteinExistence type="inferred from homology"/>
<evidence type="ECO:0000313" key="4">
    <source>
        <dbReference type="Proteomes" id="UP000000467"/>
    </source>
</evidence>
<keyword evidence="2" id="KW-1133">Transmembrane helix</keyword>
<name>K4LJD3_THEPS</name>
<dbReference type="InterPro" id="IPR009709">
    <property type="entry name" value="DUF1290"/>
</dbReference>
<dbReference type="eggNOG" id="COG3856">
    <property type="taxonomic scope" value="Bacteria"/>
</dbReference>
<evidence type="ECO:0000313" key="3">
    <source>
        <dbReference type="EMBL" id="AFV12172.1"/>
    </source>
</evidence>
<keyword evidence="4" id="KW-1185">Reference proteome</keyword>
<evidence type="ECO:0000256" key="1">
    <source>
        <dbReference type="PIRNR" id="PIRNR018579"/>
    </source>
</evidence>
<keyword evidence="1 2" id="KW-0472">Membrane</keyword>
<dbReference type="RefSeq" id="WP_015051048.1">
    <property type="nucleotide sequence ID" value="NC_018870.1"/>
</dbReference>